<dbReference type="PANTHER" id="PTHR32063">
    <property type="match status" value="1"/>
</dbReference>
<feature type="transmembrane region" description="Helical" evidence="8">
    <location>
        <begin position="943"/>
        <end position="965"/>
    </location>
</feature>
<dbReference type="PRINTS" id="PR00702">
    <property type="entry name" value="ACRIFLAVINRP"/>
</dbReference>
<dbReference type="GO" id="GO:0015562">
    <property type="term" value="F:efflux transmembrane transporter activity"/>
    <property type="evidence" value="ECO:0007669"/>
    <property type="project" value="InterPro"/>
</dbReference>
<sequence>MFNKLIMLSLRHKLGVGIGVAALLVWGLYALRHLPIDAVPDITNNQVIVFTVAPSLSAADVERLVTFPVEQSMATIPGREEVRSFSRAGLSVVTIVFGDEVDHYRARQQVAERMRAAEAQIPPGLGRPEMGPATTGLGEIYQYAIRVRPGFEQKYSLAELRTLQDWVIRRQLLGTTGVADVSSFGGYLRQYEVAVAPDRLRSFGLTIADLQTALSRNNGNAGGGYLVRGPQAWFIRTEGLAQSESDIGRAVVRPAAPGRGPVLVRDVAEVRPGAAPRFGALVRNHTGEAVGGMVLMLRGANASEVVAAVKTRMAAIEKTLPPGLEIRPFIDRTKLVDQAIHTVEKNLAEGALIVIFVLVLFLGNLRAGLLVASVIPLAMLFAIGMMQVFGVSGNLMSLGAIDFGLIVDGAVIIVEATMHRLAARFDPHHSAGEIPPPTQDLTPAEMDEEVYDAASRIQQSASFGQFIILMVYLPILALVGIEGKMFRPMAQTVAFAILGAFILSLTYVPVMSALVLRKGVRGGGWSERALAWLAVRYRRLVTRVLRVPRLVVGAAGLLLVGAALLLGTLGGEFIPTLEEGDFAVETRVLPGSSLDYTARQARLAADILKEQFPEVKEVVAKVGSSEIPVDPMPLEACDLIVVLKDRQEWTTADSREGLAAKMVRALSVLPGVTYSFQQPIQMRFNELISGARQDVVIKIYGEDLDQLAGYARRVGAVVRQVPGAADLYVEQATGLAQIVVQPDRERLAQYGLSVQDLNQSLEAAFAGAGAGQVFEADRRFDLVVRLADEYRHDIRQVRALNVPLPGGGQVPLEQVARVEYQVGPSQIQRDNAQRRITVGFNVRGRDVESVVQDVQAAVQRGVKFGPGYVTTYGGQFENLRQANARLAVAVPAALLMIFGLLYLTFGSLRQAWLIFTAIPLAAVGGVLALWLRGLPFSISAGVGFIALFGVAVLNGIVLLSAFNHLRDSGIRDVRARVLRGTEERLRPVLMTATVASLGFLPMALAGTAGAEVQRPLATVVIGGLVSATLLTLLVLPVLYYLSESEGGFWRNLLGRGPQAAPVAAAGAALLLLGLSTPAAAQTPDPTTAPRAAAVAPAAGVASEAPLTAAGAVQAALGRSGEVRAASYQFSARSAVRGAVWELPRTTVQAGYGQFNSPYLDNQFSLAQPLPGLGRLRALTGLAAAQVSVAESELDLRRAELRRQVRLAYQQAVYARHRLLLLRAQDSLSREFRRAAELRFRTGEAARIEPATALVQQGETRVARQRTRADYVAARRQLQALLQLPTAPAPVDSLLRPLPVPAELAALLSDTLLTTSADTSALPPDPTARVLARQAAERQAAAVVELRSRRPELGLTYLNQSLRGSLQYKGAERFYGPGDRFQAAQLSLSVPLLTRPYKARAEAARLQTLAAEAAYRRRVAEVAAAQATLLERLREQQARMQFYQQTGLPQAALILRLASKGWRAGEMPFAEYLLHAERAQRLRTDYLDAVLAYNQTVLEVEYLLGRTD</sequence>
<dbReference type="GO" id="GO:0042910">
    <property type="term" value="F:xenobiotic transmembrane transporter activity"/>
    <property type="evidence" value="ECO:0007669"/>
    <property type="project" value="TreeGrafter"/>
</dbReference>
<dbReference type="Gene3D" id="3.30.70.1320">
    <property type="entry name" value="Multidrug efflux transporter AcrB pore domain like"/>
    <property type="match status" value="1"/>
</dbReference>
<keyword evidence="5 8" id="KW-0812">Transmembrane</keyword>
<evidence type="ECO:0000256" key="1">
    <source>
        <dbReference type="ARBA" id="ARBA00004651"/>
    </source>
</evidence>
<evidence type="ECO:0000256" key="5">
    <source>
        <dbReference type="ARBA" id="ARBA00022692"/>
    </source>
</evidence>
<evidence type="ECO:0000313" key="9">
    <source>
        <dbReference type="EMBL" id="RAK63974.1"/>
    </source>
</evidence>
<feature type="transmembrane region" description="Helical" evidence="8">
    <location>
        <begin position="395"/>
        <end position="414"/>
    </location>
</feature>
<dbReference type="InterPro" id="IPR001036">
    <property type="entry name" value="Acrflvin-R"/>
</dbReference>
<dbReference type="SUPFAM" id="SSF82693">
    <property type="entry name" value="Multidrug efflux transporter AcrB pore domain, PN1, PN2, PC1 and PC2 subdomains"/>
    <property type="match status" value="3"/>
</dbReference>
<dbReference type="Gene3D" id="3.30.2090.10">
    <property type="entry name" value="Multidrug efflux transporter AcrB TolC docking domain, DN and DC subdomains"/>
    <property type="match status" value="2"/>
</dbReference>
<feature type="transmembrane region" description="Helical" evidence="8">
    <location>
        <begin position="985"/>
        <end position="1004"/>
    </location>
</feature>
<dbReference type="Pfam" id="PF00873">
    <property type="entry name" value="ACR_tran"/>
    <property type="match status" value="1"/>
</dbReference>
<evidence type="ECO:0000256" key="2">
    <source>
        <dbReference type="ARBA" id="ARBA00010942"/>
    </source>
</evidence>
<comment type="subcellular location">
    <subcellularLocation>
        <location evidence="1">Cell membrane</location>
        <topology evidence="1">Multi-pass membrane protein</topology>
    </subcellularLocation>
</comment>
<name>A0A328BDR1_9BACT</name>
<feature type="transmembrane region" description="Helical" evidence="8">
    <location>
        <begin position="912"/>
        <end position="931"/>
    </location>
</feature>
<keyword evidence="7 8" id="KW-0472">Membrane</keyword>
<dbReference type="RefSeq" id="WP_111480091.1">
    <property type="nucleotide sequence ID" value="NZ_QHKM01000008.1"/>
</dbReference>
<comment type="caution">
    <text evidence="9">The sequence shown here is derived from an EMBL/GenBank/DDBJ whole genome shotgun (WGS) entry which is preliminary data.</text>
</comment>
<dbReference type="NCBIfam" id="TIGR00914">
    <property type="entry name" value="2A0601"/>
    <property type="match status" value="1"/>
</dbReference>
<keyword evidence="6 8" id="KW-1133">Transmembrane helix</keyword>
<evidence type="ECO:0000256" key="6">
    <source>
        <dbReference type="ARBA" id="ARBA00022989"/>
    </source>
</evidence>
<feature type="transmembrane region" description="Helical" evidence="8">
    <location>
        <begin position="346"/>
        <end position="362"/>
    </location>
</feature>
<feature type="transmembrane region" description="Helical" evidence="8">
    <location>
        <begin position="547"/>
        <end position="569"/>
    </location>
</feature>
<dbReference type="Gene3D" id="1.20.1600.10">
    <property type="entry name" value="Outer membrane efflux proteins (OEP)"/>
    <property type="match status" value="1"/>
</dbReference>
<dbReference type="OrthoDB" id="636130at2"/>
<dbReference type="GO" id="GO:0008324">
    <property type="term" value="F:monoatomic cation transmembrane transporter activity"/>
    <property type="evidence" value="ECO:0007669"/>
    <property type="project" value="InterPro"/>
</dbReference>
<dbReference type="Gene3D" id="3.30.70.1430">
    <property type="entry name" value="Multidrug efflux transporter AcrB pore domain"/>
    <property type="match status" value="2"/>
</dbReference>
<reference evidence="10" key="1">
    <citation type="submission" date="2018-05" db="EMBL/GenBank/DDBJ databases">
        <authorList>
            <person name="Nie L."/>
        </authorList>
    </citation>
    <scope>NUCLEOTIDE SEQUENCE [LARGE SCALE GENOMIC DNA]</scope>
    <source>
        <strain evidence="10">NL</strain>
    </source>
</reference>
<dbReference type="SUPFAM" id="SSF56954">
    <property type="entry name" value="Outer membrane efflux proteins (OEP)"/>
    <property type="match status" value="1"/>
</dbReference>
<gene>
    <name evidence="9" type="ORF">DLM85_20085</name>
</gene>
<keyword evidence="3" id="KW-0813">Transport</keyword>
<evidence type="ECO:0000256" key="7">
    <source>
        <dbReference type="ARBA" id="ARBA00023136"/>
    </source>
</evidence>
<feature type="transmembrane region" description="Helical" evidence="8">
    <location>
        <begin position="1016"/>
        <end position="1041"/>
    </location>
</feature>
<dbReference type="PANTHER" id="PTHR32063:SF24">
    <property type="entry name" value="CATION EFFLUX SYSTEM (ACRB_ACRD_ACRF FAMILY)"/>
    <property type="match status" value="1"/>
</dbReference>
<feature type="transmembrane region" description="Helical" evidence="8">
    <location>
        <begin position="463"/>
        <end position="481"/>
    </location>
</feature>
<accession>A0A328BDR1</accession>
<dbReference type="Gene3D" id="1.20.1640.10">
    <property type="entry name" value="Multidrug efflux transporter AcrB transmembrane domain"/>
    <property type="match status" value="2"/>
</dbReference>
<keyword evidence="4" id="KW-1003">Cell membrane</keyword>
<protein>
    <submittedName>
        <fullName evidence="9">CusA/CzcA family heavy metal efflux RND transporter</fullName>
    </submittedName>
</protein>
<evidence type="ECO:0000313" key="10">
    <source>
        <dbReference type="Proteomes" id="UP000248553"/>
    </source>
</evidence>
<feature type="transmembrane region" description="Helical" evidence="8">
    <location>
        <begin position="1062"/>
        <end position="1080"/>
    </location>
</feature>
<feature type="transmembrane region" description="Helical" evidence="8">
    <location>
        <begin position="493"/>
        <end position="516"/>
    </location>
</feature>
<dbReference type="InterPro" id="IPR027463">
    <property type="entry name" value="AcrB_DN_DC_subdom"/>
</dbReference>
<dbReference type="Proteomes" id="UP000248553">
    <property type="component" value="Unassembled WGS sequence"/>
</dbReference>
<evidence type="ECO:0000256" key="4">
    <source>
        <dbReference type="ARBA" id="ARBA00022475"/>
    </source>
</evidence>
<feature type="transmembrane region" description="Helical" evidence="8">
    <location>
        <begin position="886"/>
        <end position="905"/>
    </location>
</feature>
<feature type="transmembrane region" description="Helical" evidence="8">
    <location>
        <begin position="369"/>
        <end position="389"/>
    </location>
</feature>
<dbReference type="GO" id="GO:0005886">
    <property type="term" value="C:plasma membrane"/>
    <property type="evidence" value="ECO:0007669"/>
    <property type="project" value="UniProtKB-SubCell"/>
</dbReference>
<proteinExistence type="inferred from homology"/>
<dbReference type="SUPFAM" id="SSF82866">
    <property type="entry name" value="Multidrug efflux transporter AcrB transmembrane domain"/>
    <property type="match status" value="2"/>
</dbReference>
<evidence type="ECO:0000256" key="3">
    <source>
        <dbReference type="ARBA" id="ARBA00022448"/>
    </source>
</evidence>
<comment type="similarity">
    <text evidence="2">Belongs to the resistance-nodulation-cell division (RND) (TC 2.A.6) family.</text>
</comment>
<keyword evidence="10" id="KW-1185">Reference proteome</keyword>
<organism evidence="9 10">
    <name type="scientific">Hymenobacter edaphi</name>
    <dbReference type="NCBI Taxonomy" id="2211146"/>
    <lineage>
        <taxon>Bacteria</taxon>
        <taxon>Pseudomonadati</taxon>
        <taxon>Bacteroidota</taxon>
        <taxon>Cytophagia</taxon>
        <taxon>Cytophagales</taxon>
        <taxon>Hymenobacteraceae</taxon>
        <taxon>Hymenobacter</taxon>
    </lineage>
</organism>
<evidence type="ECO:0000256" key="8">
    <source>
        <dbReference type="SAM" id="Phobius"/>
    </source>
</evidence>
<dbReference type="EMBL" id="QHKM01000008">
    <property type="protein sequence ID" value="RAK63974.1"/>
    <property type="molecule type" value="Genomic_DNA"/>
</dbReference>
<dbReference type="InterPro" id="IPR004763">
    <property type="entry name" value="CusA-like"/>
</dbReference>
<dbReference type="Gene3D" id="3.30.70.1440">
    <property type="entry name" value="Multidrug efflux transporter AcrB pore domain"/>
    <property type="match status" value="1"/>
</dbReference>
<dbReference type="SUPFAM" id="SSF82714">
    <property type="entry name" value="Multidrug efflux transporter AcrB TolC docking domain, DN and DC subdomains"/>
    <property type="match status" value="2"/>
</dbReference>